<accession>A0A0E0PH29</accession>
<proteinExistence type="predicted"/>
<evidence type="ECO:0000313" key="3">
    <source>
        <dbReference type="EnsemblPlants" id="ORUFI05G02280.1"/>
    </source>
</evidence>
<protein>
    <submittedName>
        <fullName evidence="3">Uncharacterized protein</fullName>
    </submittedName>
</protein>
<dbReference type="AlphaFoldDB" id="A0A0E0PH29"/>
<dbReference type="Gramene" id="ORUFI05G02280.1">
    <property type="protein sequence ID" value="ORUFI05G02280.1"/>
    <property type="gene ID" value="ORUFI05G02280"/>
</dbReference>
<dbReference type="HOGENOM" id="CLU_1520260_0_0_1"/>
<name>A0A0E0PH29_ORYRU</name>
<dbReference type="Proteomes" id="UP000008022">
    <property type="component" value="Unassembled WGS sequence"/>
</dbReference>
<feature type="chain" id="PRO_5002370035" evidence="2">
    <location>
        <begin position="22"/>
        <end position="177"/>
    </location>
</feature>
<feature type="signal peptide" evidence="2">
    <location>
        <begin position="1"/>
        <end position="21"/>
    </location>
</feature>
<feature type="region of interest" description="Disordered" evidence="1">
    <location>
        <begin position="111"/>
        <end position="131"/>
    </location>
</feature>
<evidence type="ECO:0000256" key="1">
    <source>
        <dbReference type="SAM" id="MobiDB-lite"/>
    </source>
</evidence>
<evidence type="ECO:0000313" key="4">
    <source>
        <dbReference type="Proteomes" id="UP000008022"/>
    </source>
</evidence>
<reference evidence="4" key="1">
    <citation type="submission" date="2013-06" db="EMBL/GenBank/DDBJ databases">
        <authorList>
            <person name="Zhao Q."/>
        </authorList>
    </citation>
    <scope>NUCLEOTIDE SEQUENCE</scope>
    <source>
        <strain evidence="4">cv. W1943</strain>
    </source>
</reference>
<reference evidence="3" key="2">
    <citation type="submission" date="2015-06" db="UniProtKB">
        <authorList>
            <consortium name="EnsemblPlants"/>
        </authorList>
    </citation>
    <scope>IDENTIFICATION</scope>
</reference>
<sequence>MPIMLDFLLCLISSIPSFTRSSFHRKGFTRTSCVGRRAGRGWHVCLDRSYIYIYIYIYIDRGGSCNINPSSQLIKLRSIVIESEQLALATTRRQNGRDGEVSASSLLVRRRRPNAAQAERPPERRPAQQRRRQRLPLRVVLRRRRRKAKGQVVVVDGEGRRRRRPSCCRLQLYLILL</sequence>
<evidence type="ECO:0000256" key="2">
    <source>
        <dbReference type="SAM" id="SignalP"/>
    </source>
</evidence>
<organism evidence="3 4">
    <name type="scientific">Oryza rufipogon</name>
    <name type="common">Brownbeard rice</name>
    <name type="synonym">Asian wild rice</name>
    <dbReference type="NCBI Taxonomy" id="4529"/>
    <lineage>
        <taxon>Eukaryota</taxon>
        <taxon>Viridiplantae</taxon>
        <taxon>Streptophyta</taxon>
        <taxon>Embryophyta</taxon>
        <taxon>Tracheophyta</taxon>
        <taxon>Spermatophyta</taxon>
        <taxon>Magnoliopsida</taxon>
        <taxon>Liliopsida</taxon>
        <taxon>Poales</taxon>
        <taxon>Poaceae</taxon>
        <taxon>BOP clade</taxon>
        <taxon>Oryzoideae</taxon>
        <taxon>Oryzeae</taxon>
        <taxon>Oryzinae</taxon>
        <taxon>Oryza</taxon>
    </lineage>
</organism>
<keyword evidence="2" id="KW-0732">Signal</keyword>
<keyword evidence="4" id="KW-1185">Reference proteome</keyword>
<dbReference type="EnsemblPlants" id="ORUFI05G02280.1">
    <property type="protein sequence ID" value="ORUFI05G02280.1"/>
    <property type="gene ID" value="ORUFI05G02280"/>
</dbReference>